<organism evidence="13 14">
    <name type="scientific">Alteriqipengyuania abyssalis</name>
    <dbReference type="NCBI Taxonomy" id="2860200"/>
    <lineage>
        <taxon>Bacteria</taxon>
        <taxon>Pseudomonadati</taxon>
        <taxon>Pseudomonadota</taxon>
        <taxon>Alphaproteobacteria</taxon>
        <taxon>Sphingomonadales</taxon>
        <taxon>Erythrobacteraceae</taxon>
        <taxon>Alteriqipengyuania</taxon>
    </lineage>
</organism>
<dbReference type="PANTHER" id="PTHR10344">
    <property type="entry name" value="THYMIDYLATE KINASE"/>
    <property type="match status" value="1"/>
</dbReference>
<evidence type="ECO:0000256" key="1">
    <source>
        <dbReference type="ARBA" id="ARBA00009776"/>
    </source>
</evidence>
<reference evidence="13 14" key="1">
    <citation type="submission" date="2021-07" db="EMBL/GenBank/DDBJ databases">
        <title>Alteriqipengyuania abyssalis NZ-12B nov, sp.nov isolated from deep sea sponge in pacific ocean.</title>
        <authorList>
            <person name="Tareen S."/>
            <person name="Wink J."/>
        </authorList>
    </citation>
    <scope>NUCLEOTIDE SEQUENCE [LARGE SCALE GENOMIC DNA]</scope>
    <source>
        <strain evidence="13 14">NZ-12B</strain>
    </source>
</reference>
<dbReference type="SUPFAM" id="SSF52540">
    <property type="entry name" value="P-loop containing nucleoside triphosphate hydrolases"/>
    <property type="match status" value="1"/>
</dbReference>
<evidence type="ECO:0000313" key="13">
    <source>
        <dbReference type="EMBL" id="MBY8336123.1"/>
    </source>
</evidence>
<evidence type="ECO:0000256" key="3">
    <source>
        <dbReference type="ARBA" id="ARBA00017144"/>
    </source>
</evidence>
<dbReference type="EC" id="2.7.4.9" evidence="2 11"/>
<dbReference type="InterPro" id="IPR027417">
    <property type="entry name" value="P-loop_NTPase"/>
</dbReference>
<gene>
    <name evidence="11 13" type="primary">tmk</name>
    <name evidence="13" type="ORF">KYN89_03600</name>
</gene>
<dbReference type="GO" id="GO:0004798">
    <property type="term" value="F:dTMP kinase activity"/>
    <property type="evidence" value="ECO:0007669"/>
    <property type="project" value="UniProtKB-EC"/>
</dbReference>
<dbReference type="InterPro" id="IPR018095">
    <property type="entry name" value="Thymidylate_kin_CS"/>
</dbReference>
<comment type="function">
    <text evidence="11">Phosphorylation of dTMP to form dTDP in both de novo and salvage pathways of dTTP synthesis.</text>
</comment>
<dbReference type="InterPro" id="IPR018094">
    <property type="entry name" value="Thymidylate_kinase"/>
</dbReference>
<sequence length="215" mass="22892">MTHHDIKARFIAFEGGEGVGKSTQAKRLVEALANRGIDALLTREPGGTTGAEMIRKLLLEPPGTGWRVQAEAMLFAAARSDHVAKAIKPALMAGRWVVCDRFVLSSRAYQGLAGGLGDEEVRTLHQIGSGGLLPCRTFLLEAPGDDVAERLRKRDGDEVDAIGGRDARYHADVARGFAGLAQDDDTIIQIDASGSADAVHEAVMRELAPLLVGEA</sequence>
<dbReference type="Gene3D" id="3.40.50.300">
    <property type="entry name" value="P-loop containing nucleotide triphosphate hydrolases"/>
    <property type="match status" value="1"/>
</dbReference>
<name>A0ABS7PAN5_9SPHN</name>
<evidence type="ECO:0000313" key="14">
    <source>
        <dbReference type="Proteomes" id="UP000759298"/>
    </source>
</evidence>
<evidence type="ECO:0000256" key="11">
    <source>
        <dbReference type="HAMAP-Rule" id="MF_00165"/>
    </source>
</evidence>
<dbReference type="RefSeq" id="WP_222823831.1">
    <property type="nucleotide sequence ID" value="NZ_JAHWXP010000001.1"/>
</dbReference>
<dbReference type="PROSITE" id="PS01331">
    <property type="entry name" value="THYMIDYLATE_KINASE"/>
    <property type="match status" value="1"/>
</dbReference>
<dbReference type="InterPro" id="IPR039430">
    <property type="entry name" value="Thymidylate_kin-like_dom"/>
</dbReference>
<evidence type="ECO:0000259" key="12">
    <source>
        <dbReference type="Pfam" id="PF02223"/>
    </source>
</evidence>
<keyword evidence="14" id="KW-1185">Reference proteome</keyword>
<accession>A0ABS7PAN5</accession>
<feature type="binding site" evidence="11">
    <location>
        <begin position="15"/>
        <end position="22"/>
    </location>
    <ligand>
        <name>ATP</name>
        <dbReference type="ChEBI" id="CHEBI:30616"/>
    </ligand>
</feature>
<dbReference type="Pfam" id="PF02223">
    <property type="entry name" value="Thymidylate_kin"/>
    <property type="match status" value="1"/>
</dbReference>
<evidence type="ECO:0000256" key="10">
    <source>
        <dbReference type="ARBA" id="ARBA00048743"/>
    </source>
</evidence>
<evidence type="ECO:0000256" key="8">
    <source>
        <dbReference type="ARBA" id="ARBA00022840"/>
    </source>
</evidence>
<evidence type="ECO:0000256" key="7">
    <source>
        <dbReference type="ARBA" id="ARBA00022777"/>
    </source>
</evidence>
<dbReference type="NCBIfam" id="TIGR00041">
    <property type="entry name" value="DTMP_kinase"/>
    <property type="match status" value="1"/>
</dbReference>
<evidence type="ECO:0000256" key="9">
    <source>
        <dbReference type="ARBA" id="ARBA00029962"/>
    </source>
</evidence>
<keyword evidence="8 11" id="KW-0067">ATP-binding</keyword>
<evidence type="ECO:0000256" key="6">
    <source>
        <dbReference type="ARBA" id="ARBA00022741"/>
    </source>
</evidence>
<comment type="similarity">
    <text evidence="1 11">Belongs to the thymidylate kinase family.</text>
</comment>
<feature type="domain" description="Thymidylate kinase-like" evidence="12">
    <location>
        <begin position="13"/>
        <end position="202"/>
    </location>
</feature>
<keyword evidence="4 11" id="KW-0808">Transferase</keyword>
<evidence type="ECO:0000256" key="4">
    <source>
        <dbReference type="ARBA" id="ARBA00022679"/>
    </source>
</evidence>
<dbReference type="EMBL" id="JAHWXP010000001">
    <property type="protein sequence ID" value="MBY8336123.1"/>
    <property type="molecule type" value="Genomic_DNA"/>
</dbReference>
<keyword evidence="6 11" id="KW-0547">Nucleotide-binding</keyword>
<dbReference type="HAMAP" id="MF_00165">
    <property type="entry name" value="Thymidylate_kinase"/>
    <property type="match status" value="1"/>
</dbReference>
<keyword evidence="7 11" id="KW-0418">Kinase</keyword>
<proteinExistence type="inferred from homology"/>
<protein>
    <recommendedName>
        <fullName evidence="3 11">Thymidylate kinase</fullName>
        <ecNumber evidence="2 11">2.7.4.9</ecNumber>
    </recommendedName>
    <alternativeName>
        <fullName evidence="9 11">dTMP kinase</fullName>
    </alternativeName>
</protein>
<evidence type="ECO:0000256" key="5">
    <source>
        <dbReference type="ARBA" id="ARBA00022727"/>
    </source>
</evidence>
<comment type="catalytic activity">
    <reaction evidence="10 11">
        <text>dTMP + ATP = dTDP + ADP</text>
        <dbReference type="Rhea" id="RHEA:13517"/>
        <dbReference type="ChEBI" id="CHEBI:30616"/>
        <dbReference type="ChEBI" id="CHEBI:58369"/>
        <dbReference type="ChEBI" id="CHEBI:63528"/>
        <dbReference type="ChEBI" id="CHEBI:456216"/>
        <dbReference type="EC" id="2.7.4.9"/>
    </reaction>
</comment>
<keyword evidence="5 11" id="KW-0545">Nucleotide biosynthesis</keyword>
<dbReference type="Proteomes" id="UP000759298">
    <property type="component" value="Unassembled WGS sequence"/>
</dbReference>
<dbReference type="CDD" id="cd01672">
    <property type="entry name" value="TMPK"/>
    <property type="match status" value="1"/>
</dbReference>
<dbReference type="PANTHER" id="PTHR10344:SF4">
    <property type="entry name" value="UMP-CMP KINASE 2, MITOCHONDRIAL"/>
    <property type="match status" value="1"/>
</dbReference>
<evidence type="ECO:0000256" key="2">
    <source>
        <dbReference type="ARBA" id="ARBA00012980"/>
    </source>
</evidence>
<comment type="caution">
    <text evidence="13">The sequence shown here is derived from an EMBL/GenBank/DDBJ whole genome shotgun (WGS) entry which is preliminary data.</text>
</comment>